<dbReference type="Proteomes" id="UP000188879">
    <property type="component" value="Unassembled WGS sequence"/>
</dbReference>
<accession>A0A1V2H3J8</accession>
<dbReference type="EMBL" id="MLCO01000088">
    <property type="protein sequence ID" value="ONG54195.1"/>
    <property type="molecule type" value="Genomic_DNA"/>
</dbReference>
<evidence type="ECO:0000313" key="1">
    <source>
        <dbReference type="EMBL" id="ONG54195.1"/>
    </source>
</evidence>
<comment type="caution">
    <text evidence="1">The sequence shown here is derived from an EMBL/GenBank/DDBJ whole genome shotgun (WGS) entry which is preliminary data.</text>
</comment>
<proteinExistence type="predicted"/>
<dbReference type="RefSeq" id="WP_076957337.1">
    <property type="nucleotide sequence ID" value="NZ_MLCO01000088.1"/>
</dbReference>
<evidence type="ECO:0000313" key="2">
    <source>
        <dbReference type="Proteomes" id="UP000188879"/>
    </source>
</evidence>
<organism evidence="1 2">
    <name type="scientific">Teichococcus deserti</name>
    <dbReference type="NCBI Taxonomy" id="1817963"/>
    <lineage>
        <taxon>Bacteria</taxon>
        <taxon>Pseudomonadati</taxon>
        <taxon>Pseudomonadota</taxon>
        <taxon>Alphaproteobacteria</taxon>
        <taxon>Acetobacterales</taxon>
        <taxon>Roseomonadaceae</taxon>
        <taxon>Roseomonas</taxon>
    </lineage>
</organism>
<keyword evidence="2" id="KW-1185">Reference proteome</keyword>
<gene>
    <name evidence="1" type="ORF">BKE38_10655</name>
</gene>
<name>A0A1V2H3J8_9PROT</name>
<sequence>MSAAKPALPPQAATLLLPWLPRRPEKLLFTLLGLLVLASTVELGWQLSIATALERAAAAAEPDTPLGLRRALLEAAPLLQGERLSIAPAPGASYSLTYRQPLHGPLTRALWGAEIAHRALVPPPP</sequence>
<reference evidence="1 2" key="1">
    <citation type="submission" date="2016-10" db="EMBL/GenBank/DDBJ databases">
        <title>Draft Genome sequence of Roseomonas sp. strain M3.</title>
        <authorList>
            <person name="Subhash Y."/>
            <person name="Lee S."/>
        </authorList>
    </citation>
    <scope>NUCLEOTIDE SEQUENCE [LARGE SCALE GENOMIC DNA]</scope>
    <source>
        <strain evidence="1 2">M3</strain>
    </source>
</reference>
<dbReference type="AlphaFoldDB" id="A0A1V2H3J8"/>
<protein>
    <submittedName>
        <fullName evidence="1">Uncharacterized protein</fullName>
    </submittedName>
</protein>